<reference evidence="3 4" key="2">
    <citation type="journal article" date="2021" name="Int. J. Food Microbiol.">
        <title>Safety demonstration of a microbial species for use in the food chain: Weissella confusa.</title>
        <authorList>
            <person name="Bourdichon F."/>
            <person name="Patrone V."/>
            <person name="Fontana A."/>
            <person name="Milani G."/>
            <person name="Morelli L."/>
        </authorList>
    </citation>
    <scope>NUCLEOTIDE SEQUENCE [LARGE SCALE GENOMIC DNA]</scope>
    <source>
        <strain evidence="2">CCUG 30943</strain>
        <strain evidence="3 4">CCUG 43002</strain>
    </source>
</reference>
<proteinExistence type="predicted"/>
<keyword evidence="1" id="KW-1133">Transmembrane helix</keyword>
<organism evidence="3 4">
    <name type="scientific">Weissella confusa</name>
    <name type="common">Lactobacillus confusus</name>
    <dbReference type="NCBI Taxonomy" id="1583"/>
    <lineage>
        <taxon>Bacteria</taxon>
        <taxon>Bacillati</taxon>
        <taxon>Bacillota</taxon>
        <taxon>Bacilli</taxon>
        <taxon>Lactobacillales</taxon>
        <taxon>Lactobacillaceae</taxon>
        <taxon>Weissella</taxon>
    </lineage>
</organism>
<sequence>MLTRRNQKCEKPAYITHESTENDITIDWFFGKGRLITKIWQALLAIIGLFFMLLPVYITVKTMIAKYIQKGHAIWSYTEGFKMWEFATKFFMDMALFFVIIFFVLYLINQYREKRDQDALTVDANRVAYRVSLAEEMYDTKYGPQAFRTNRQSIRVVGYDDVETYELRDRFKYFEIADGDDYDTI</sequence>
<dbReference type="Proteomes" id="UP000808038">
    <property type="component" value="Unassembled WGS sequence"/>
</dbReference>
<gene>
    <name evidence="3" type="ORF">HAU20_04735</name>
    <name evidence="2" type="ORF">HAU43_07475</name>
</gene>
<name>A0A4Z0RKY7_WEICO</name>
<keyword evidence="4" id="KW-1185">Reference proteome</keyword>
<evidence type="ECO:0000313" key="4">
    <source>
        <dbReference type="Proteomes" id="UP000728106"/>
    </source>
</evidence>
<evidence type="ECO:0000313" key="2">
    <source>
        <dbReference type="EMBL" id="MBJ7632924.1"/>
    </source>
</evidence>
<keyword evidence="1" id="KW-0472">Membrane</keyword>
<dbReference type="EMBL" id="JAAOCP010000005">
    <property type="protein sequence ID" value="MBJ7638693.1"/>
    <property type="molecule type" value="Genomic_DNA"/>
</dbReference>
<protein>
    <submittedName>
        <fullName evidence="3">Uncharacterized protein</fullName>
    </submittedName>
</protein>
<dbReference type="Proteomes" id="UP000728106">
    <property type="component" value="Unassembled WGS sequence"/>
</dbReference>
<comment type="caution">
    <text evidence="3">The sequence shown here is derived from an EMBL/GenBank/DDBJ whole genome shotgun (WGS) entry which is preliminary data.</text>
</comment>
<dbReference type="EMBL" id="JAAOCX010000008">
    <property type="protein sequence ID" value="MBJ7632924.1"/>
    <property type="molecule type" value="Genomic_DNA"/>
</dbReference>
<reference evidence="3" key="1">
    <citation type="submission" date="2020-02" db="EMBL/GenBank/DDBJ databases">
        <authorList>
            <person name="Fontana A."/>
            <person name="Patrone V."/>
            <person name="Morelli L."/>
        </authorList>
    </citation>
    <scope>NUCLEOTIDE SEQUENCE</scope>
    <source>
        <strain evidence="2">CCUG 30943</strain>
        <strain evidence="3">CCUG 43002</strain>
    </source>
</reference>
<accession>A0A4Z0RKY7</accession>
<feature type="transmembrane region" description="Helical" evidence="1">
    <location>
        <begin position="39"/>
        <end position="58"/>
    </location>
</feature>
<evidence type="ECO:0000256" key="1">
    <source>
        <dbReference type="SAM" id="Phobius"/>
    </source>
</evidence>
<evidence type="ECO:0000313" key="3">
    <source>
        <dbReference type="EMBL" id="MBJ7638693.1"/>
    </source>
</evidence>
<dbReference type="AlphaFoldDB" id="A0A4Z0RKY7"/>
<keyword evidence="1" id="KW-0812">Transmembrane</keyword>
<feature type="transmembrane region" description="Helical" evidence="1">
    <location>
        <begin position="90"/>
        <end position="108"/>
    </location>
</feature>
<dbReference type="RefSeq" id="WP_135411332.1">
    <property type="nucleotide sequence ID" value="NZ_CP120516.1"/>
</dbReference>